<evidence type="ECO:0000313" key="2">
    <source>
        <dbReference type="EMBL" id="CAG8587146.1"/>
    </source>
</evidence>
<evidence type="ECO:0000313" key="3">
    <source>
        <dbReference type="Proteomes" id="UP000789508"/>
    </source>
</evidence>
<feature type="domain" description="Reverse transcriptase zinc-binding" evidence="1">
    <location>
        <begin position="126"/>
        <end position="186"/>
    </location>
</feature>
<dbReference type="Proteomes" id="UP000789508">
    <property type="component" value="Unassembled WGS sequence"/>
</dbReference>
<name>A0A9N9C0B8_9GLOM</name>
<keyword evidence="3" id="KW-1185">Reference proteome</keyword>
<comment type="caution">
    <text evidence="2">The sequence shown here is derived from an EMBL/GenBank/DDBJ whole genome shotgun (WGS) entry which is preliminary data.</text>
</comment>
<reference evidence="2" key="1">
    <citation type="submission" date="2021-06" db="EMBL/GenBank/DDBJ databases">
        <authorList>
            <person name="Kallberg Y."/>
            <person name="Tangrot J."/>
            <person name="Rosling A."/>
        </authorList>
    </citation>
    <scope>NUCLEOTIDE SEQUENCE</scope>
    <source>
        <strain evidence="2">FL130A</strain>
    </source>
</reference>
<accession>A0A9N9C0B8</accession>
<dbReference type="Pfam" id="PF13966">
    <property type="entry name" value="zf-RVT"/>
    <property type="match status" value="1"/>
</dbReference>
<sequence>MLFRYSIFQLPYEQGGLQAPIISNMLEARLLTVWSKLLSSDCGWSRIERNRISNILKEKRNISTLKALTLYPVKTKAWPTEWKPYLMAWKKIEGKINTNLDLLKILRGTIPISTIIPDQGLKWISAKLVNNKKKDIFWRMYHKALPLGYRLRHISSTETGDCPWCSEELQTIQHFMAEYRISKEIWKEEFRFHQLLKKSLWQKLHKS</sequence>
<proteinExistence type="predicted"/>
<organism evidence="2 3">
    <name type="scientific">Ambispora leptoticha</name>
    <dbReference type="NCBI Taxonomy" id="144679"/>
    <lineage>
        <taxon>Eukaryota</taxon>
        <taxon>Fungi</taxon>
        <taxon>Fungi incertae sedis</taxon>
        <taxon>Mucoromycota</taxon>
        <taxon>Glomeromycotina</taxon>
        <taxon>Glomeromycetes</taxon>
        <taxon>Archaeosporales</taxon>
        <taxon>Ambisporaceae</taxon>
        <taxon>Ambispora</taxon>
    </lineage>
</organism>
<dbReference type="InterPro" id="IPR026960">
    <property type="entry name" value="RVT-Znf"/>
</dbReference>
<dbReference type="EMBL" id="CAJVPS010003352">
    <property type="protein sequence ID" value="CAG8587146.1"/>
    <property type="molecule type" value="Genomic_DNA"/>
</dbReference>
<dbReference type="AlphaFoldDB" id="A0A9N9C0B8"/>
<protein>
    <submittedName>
        <fullName evidence="2">1143_t:CDS:1</fullName>
    </submittedName>
</protein>
<gene>
    <name evidence="2" type="ORF">ALEPTO_LOCUS7536</name>
</gene>
<evidence type="ECO:0000259" key="1">
    <source>
        <dbReference type="Pfam" id="PF13966"/>
    </source>
</evidence>